<organism evidence="2 3">
    <name type="scientific">Photinus pyralis</name>
    <name type="common">Common eastern firefly</name>
    <name type="synonym">Lampyris pyralis</name>
    <dbReference type="NCBI Taxonomy" id="7054"/>
    <lineage>
        <taxon>Eukaryota</taxon>
        <taxon>Metazoa</taxon>
        <taxon>Ecdysozoa</taxon>
        <taxon>Arthropoda</taxon>
        <taxon>Hexapoda</taxon>
        <taxon>Insecta</taxon>
        <taxon>Pterygota</taxon>
        <taxon>Neoptera</taxon>
        <taxon>Endopterygota</taxon>
        <taxon>Coleoptera</taxon>
        <taxon>Polyphaga</taxon>
        <taxon>Elateriformia</taxon>
        <taxon>Elateroidea</taxon>
        <taxon>Lampyridae</taxon>
        <taxon>Lampyrinae</taxon>
        <taxon>Photinus</taxon>
    </lineage>
</organism>
<gene>
    <name evidence="2" type="ORF">PPYR_13186</name>
</gene>
<dbReference type="OrthoDB" id="6693676at2759"/>
<feature type="domain" description="CRAL-TRIO" evidence="1">
    <location>
        <begin position="89"/>
        <end position="258"/>
    </location>
</feature>
<sequence length="311" mass="36953">MAIRPISKELKAIAINELNERTEKIEEDLLHLQEWFKKQPHLNVRPDDQWLVAFLRGCKWSLQRTKEKIDYFYTLRTLIPDVFQNRDPLDPFIQNMLAKGIIYPLPNVEDPNGPRIILWDYSVMDYNTIRFIDLFKLFFMTMEILMVEDDSFVVSGAEFVINYETVPPSFFLQFTPALTKKFIMCWQNAYPLRIKTMVSINVPPALEKIYNIFCKPFCSQKIQDRVHLYSSQNNDKAHAHIPKSVFPEELGGRNSPRSEIIMQWKKKVESYRSWLLDDDKYCSNEQLRPEKPKTYDEEFDMEGTFRQLILD</sequence>
<dbReference type="Pfam" id="PF00650">
    <property type="entry name" value="CRAL_TRIO"/>
    <property type="match status" value="1"/>
</dbReference>
<dbReference type="Proteomes" id="UP000327044">
    <property type="component" value="Unassembled WGS sequence"/>
</dbReference>
<dbReference type="SUPFAM" id="SSF52087">
    <property type="entry name" value="CRAL/TRIO domain"/>
    <property type="match status" value="1"/>
</dbReference>
<evidence type="ECO:0000259" key="1">
    <source>
        <dbReference type="PROSITE" id="PS50191"/>
    </source>
</evidence>
<dbReference type="PRINTS" id="PR00180">
    <property type="entry name" value="CRETINALDHBP"/>
</dbReference>
<accession>A0A5N4A8A9</accession>
<comment type="caution">
    <text evidence="2">The sequence shown here is derived from an EMBL/GenBank/DDBJ whole genome shotgun (WGS) entry which is preliminary data.</text>
</comment>
<dbReference type="SUPFAM" id="SSF46938">
    <property type="entry name" value="CRAL/TRIO N-terminal domain"/>
    <property type="match status" value="1"/>
</dbReference>
<dbReference type="InterPro" id="IPR036273">
    <property type="entry name" value="CRAL/TRIO_N_dom_sf"/>
</dbReference>
<dbReference type="InParanoid" id="A0A5N4A8A9"/>
<dbReference type="Gene3D" id="1.10.8.20">
    <property type="entry name" value="N-terminal domain of phosphatidylinositol transfer protein sec14p"/>
    <property type="match status" value="1"/>
</dbReference>
<keyword evidence="3" id="KW-1185">Reference proteome</keyword>
<proteinExistence type="predicted"/>
<dbReference type="GO" id="GO:0016020">
    <property type="term" value="C:membrane"/>
    <property type="evidence" value="ECO:0007669"/>
    <property type="project" value="TreeGrafter"/>
</dbReference>
<dbReference type="InterPro" id="IPR036865">
    <property type="entry name" value="CRAL-TRIO_dom_sf"/>
</dbReference>
<dbReference type="PANTHER" id="PTHR10174">
    <property type="entry name" value="ALPHA-TOCOPHEROL TRANSFER PROTEIN-RELATED"/>
    <property type="match status" value="1"/>
</dbReference>
<dbReference type="GO" id="GO:1902936">
    <property type="term" value="F:phosphatidylinositol bisphosphate binding"/>
    <property type="evidence" value="ECO:0007669"/>
    <property type="project" value="TreeGrafter"/>
</dbReference>
<dbReference type="EMBL" id="VVIM01000009">
    <property type="protein sequence ID" value="KAB0793566.1"/>
    <property type="molecule type" value="Genomic_DNA"/>
</dbReference>
<dbReference type="CDD" id="cd00170">
    <property type="entry name" value="SEC14"/>
    <property type="match status" value="1"/>
</dbReference>
<evidence type="ECO:0000313" key="2">
    <source>
        <dbReference type="EMBL" id="KAB0793566.1"/>
    </source>
</evidence>
<dbReference type="PROSITE" id="PS50191">
    <property type="entry name" value="CRAL_TRIO"/>
    <property type="match status" value="1"/>
</dbReference>
<protein>
    <recommendedName>
        <fullName evidence="1">CRAL-TRIO domain-containing protein</fullName>
    </recommendedName>
</protein>
<dbReference type="InterPro" id="IPR001251">
    <property type="entry name" value="CRAL-TRIO_dom"/>
</dbReference>
<reference evidence="2 3" key="1">
    <citation type="journal article" date="2018" name="Elife">
        <title>Firefly genomes illuminate parallel origins of bioluminescence in beetles.</title>
        <authorList>
            <person name="Fallon T.R."/>
            <person name="Lower S.E."/>
            <person name="Chang C.H."/>
            <person name="Bessho-Uehara M."/>
            <person name="Martin G.J."/>
            <person name="Bewick A.J."/>
            <person name="Behringer M."/>
            <person name="Debat H.J."/>
            <person name="Wong I."/>
            <person name="Day J.C."/>
            <person name="Suvorov A."/>
            <person name="Silva C.J."/>
            <person name="Stanger-Hall K.F."/>
            <person name="Hall D.W."/>
            <person name="Schmitz R.J."/>
            <person name="Nelson D.R."/>
            <person name="Lewis S.M."/>
            <person name="Shigenobu S."/>
            <person name="Bybee S.M."/>
            <person name="Larracuente A.M."/>
            <person name="Oba Y."/>
            <person name="Weng J.K."/>
        </authorList>
    </citation>
    <scope>NUCLEOTIDE SEQUENCE [LARGE SCALE GENOMIC DNA]</scope>
    <source>
        <strain evidence="2">1611_PpyrPB1</strain>
        <tissue evidence="2">Whole body</tissue>
    </source>
</reference>
<evidence type="ECO:0000313" key="3">
    <source>
        <dbReference type="Proteomes" id="UP000327044"/>
    </source>
</evidence>
<name>A0A5N4A8A9_PHOPY</name>
<dbReference type="PANTHER" id="PTHR10174:SF216">
    <property type="entry name" value="CRAL-TRIO DOMAIN-CONTAINING PROTEIN-RELATED"/>
    <property type="match status" value="1"/>
</dbReference>
<dbReference type="Gene3D" id="3.40.525.10">
    <property type="entry name" value="CRAL-TRIO lipid binding domain"/>
    <property type="match status" value="1"/>
</dbReference>
<dbReference type="AlphaFoldDB" id="A0A5N4A8A9"/>